<evidence type="ECO:0000256" key="2">
    <source>
        <dbReference type="SAM" id="SignalP"/>
    </source>
</evidence>
<dbReference type="AlphaFoldDB" id="A0A240U6M7"/>
<dbReference type="CDD" id="cd13578">
    <property type="entry name" value="PBP2_Bug27"/>
    <property type="match status" value="1"/>
</dbReference>
<dbReference type="KEGG" id="acin:CBP34_17050"/>
<feature type="signal peptide" evidence="2">
    <location>
        <begin position="1"/>
        <end position="33"/>
    </location>
</feature>
<dbReference type="PANTHER" id="PTHR42928:SF5">
    <property type="entry name" value="BLR1237 PROTEIN"/>
    <property type="match status" value="1"/>
</dbReference>
<accession>A0A240U6M7</accession>
<protein>
    <submittedName>
        <fullName evidence="3">ABC transporter substrate-binding protein</fullName>
    </submittedName>
</protein>
<gene>
    <name evidence="3" type="ORF">CBP34_17050</name>
</gene>
<evidence type="ECO:0000313" key="3">
    <source>
        <dbReference type="EMBL" id="ART53030.1"/>
    </source>
</evidence>
<dbReference type="Proteomes" id="UP000194432">
    <property type="component" value="Chromosome 1"/>
</dbReference>
<proteinExistence type="inferred from homology"/>
<sequence>MMSTAISHLTSRRHWIGMACAALCTVASPLAFAQDYPNKPVKLVVPYPPGGPTDIVARAVAQKLQERLGQPFVVDNKPGAGANLGAETVARSAPDGYTLVVATTAHAINPALFAKLNYSLLKDFAPISQLTSGPLVIVANPAFPANNVAELIALAKSRSGGLNYGSSGNGQSTHLSAELFSAMAGVKMTHVPYKGSAPALTDVMAGQVDLMFDTMLSSMPHVKGGKLKALAVTSAQRSAVAPDLPTVAESGLSGYEAIAWNGLLAPAGTPKEVVARLSTELKAVLESPDIRQRFDAQGFAAAWSAPVAYGAFLQAEVDKWAKVVKASGAKID</sequence>
<dbReference type="InterPro" id="IPR042100">
    <property type="entry name" value="Bug_dom1"/>
</dbReference>
<dbReference type="PANTHER" id="PTHR42928">
    <property type="entry name" value="TRICARBOXYLATE-BINDING PROTEIN"/>
    <property type="match status" value="1"/>
</dbReference>
<keyword evidence="2" id="KW-0732">Signal</keyword>
<dbReference type="Pfam" id="PF03401">
    <property type="entry name" value="TctC"/>
    <property type="match status" value="1"/>
</dbReference>
<name>A0A240U6M7_9BURK</name>
<keyword evidence="4" id="KW-1185">Reference proteome</keyword>
<dbReference type="Gene3D" id="3.40.190.10">
    <property type="entry name" value="Periplasmic binding protein-like II"/>
    <property type="match status" value="1"/>
</dbReference>
<evidence type="ECO:0000256" key="1">
    <source>
        <dbReference type="ARBA" id="ARBA00006987"/>
    </source>
</evidence>
<dbReference type="PIRSF" id="PIRSF017082">
    <property type="entry name" value="YflP"/>
    <property type="match status" value="1"/>
</dbReference>
<dbReference type="SUPFAM" id="SSF53850">
    <property type="entry name" value="Periplasmic binding protein-like II"/>
    <property type="match status" value="1"/>
</dbReference>
<evidence type="ECO:0000313" key="4">
    <source>
        <dbReference type="Proteomes" id="UP000194432"/>
    </source>
</evidence>
<reference evidence="3 4" key="1">
    <citation type="submission" date="2017-05" db="EMBL/GenBank/DDBJ databases">
        <title>Polyphasic characterization of four soil-derived phenanthrene-degrading Acidovorax strains and proposal of Acidovorax phenanthrenivorans sp. nov.</title>
        <authorList>
            <person name="Singleton D.R."/>
            <person name="Lee J."/>
            <person name="Dickey A.N."/>
            <person name="Stroud A."/>
            <person name="Scholl E.H."/>
            <person name="Wright F.A."/>
            <person name="Aitken M.D."/>
        </authorList>
    </citation>
    <scope>NUCLEOTIDE SEQUENCE [LARGE SCALE GENOMIC DNA]</scope>
    <source>
        <strain evidence="3">NA3</strain>
    </source>
</reference>
<comment type="similarity">
    <text evidence="1">Belongs to the UPF0065 (bug) family.</text>
</comment>
<dbReference type="InterPro" id="IPR005064">
    <property type="entry name" value="BUG"/>
</dbReference>
<dbReference type="EMBL" id="CP021361">
    <property type="protein sequence ID" value="ART53030.1"/>
    <property type="molecule type" value="Genomic_DNA"/>
</dbReference>
<feature type="chain" id="PRO_5012737831" evidence="2">
    <location>
        <begin position="34"/>
        <end position="332"/>
    </location>
</feature>
<organism evidence="3 4">
    <name type="scientific">Acidovorax carolinensis</name>
    <dbReference type="NCBI Taxonomy" id="553814"/>
    <lineage>
        <taxon>Bacteria</taxon>
        <taxon>Pseudomonadati</taxon>
        <taxon>Pseudomonadota</taxon>
        <taxon>Betaproteobacteria</taxon>
        <taxon>Burkholderiales</taxon>
        <taxon>Comamonadaceae</taxon>
        <taxon>Acidovorax</taxon>
    </lineage>
</organism>
<dbReference type="Gene3D" id="3.40.190.150">
    <property type="entry name" value="Bordetella uptake gene, domain 1"/>
    <property type="match status" value="1"/>
</dbReference>
<dbReference type="RefSeq" id="WP_208616347.1">
    <property type="nucleotide sequence ID" value="NZ_CP021361.1"/>
</dbReference>